<protein>
    <submittedName>
        <fullName evidence="1">Vancomycin resistance protein</fullName>
    </submittedName>
</protein>
<name>A0A3L7K0M8_9BACI</name>
<dbReference type="Proteomes" id="UP000276770">
    <property type="component" value="Unassembled WGS sequence"/>
</dbReference>
<dbReference type="EMBL" id="RCVZ01000004">
    <property type="protein sequence ID" value="RLQ96145.1"/>
    <property type="molecule type" value="Genomic_DNA"/>
</dbReference>
<sequence length="270" mass="31694">MELIRIYPFLYHLRIKQKQFFRTILDLIGYKKFAKRYELQNFPVNCKKHQSLLRRKLGDSDPILQENKIINLRIASQCIDGIIIGPGEVFSFWNLVGKPERSKGYIEGMLLSLGEVKTGVGGGICQLANLLYWMAIHTPMEIIERHHHSFDPFPDNGRVLPFGSGAGVFYNYVDLRFFNPTDQPFQIKVWLTDKHLKGAIHTSGAWPFTYHIEERNHRFITKNNKNYRSNEIWRKVHDRRTGNLLKEELVMKNFAEVKYELNSVKLEQKN</sequence>
<dbReference type="Pfam" id="PF04294">
    <property type="entry name" value="VanW"/>
    <property type="match status" value="1"/>
</dbReference>
<dbReference type="PANTHER" id="PTHR35788">
    <property type="entry name" value="EXPORTED PROTEIN-RELATED"/>
    <property type="match status" value="1"/>
</dbReference>
<dbReference type="InterPro" id="IPR007391">
    <property type="entry name" value="Vancomycin_resist_VanW"/>
</dbReference>
<dbReference type="InterPro" id="IPR052913">
    <property type="entry name" value="Glycopeptide_resist_protein"/>
</dbReference>
<comment type="caution">
    <text evidence="1">The sequence shown here is derived from an EMBL/GenBank/DDBJ whole genome shotgun (WGS) entry which is preliminary data.</text>
</comment>
<gene>
    <name evidence="1" type="ORF">D9X91_07595</name>
</gene>
<dbReference type="OrthoDB" id="9813301at2"/>
<dbReference type="AlphaFoldDB" id="A0A3L7K0M8"/>
<accession>A0A3L7K0M8</accession>
<keyword evidence="2" id="KW-1185">Reference proteome</keyword>
<dbReference type="PANTHER" id="PTHR35788:SF1">
    <property type="entry name" value="EXPORTED PROTEIN"/>
    <property type="match status" value="1"/>
</dbReference>
<dbReference type="RefSeq" id="WP_121679997.1">
    <property type="nucleotide sequence ID" value="NZ_RCVZ01000004.1"/>
</dbReference>
<evidence type="ECO:0000313" key="2">
    <source>
        <dbReference type="Proteomes" id="UP000276770"/>
    </source>
</evidence>
<reference evidence="1 2" key="1">
    <citation type="submission" date="2018-10" db="EMBL/GenBank/DDBJ databases">
        <title>Falsibacillus sp. genome draft.</title>
        <authorList>
            <person name="Shi S."/>
        </authorList>
    </citation>
    <scope>NUCLEOTIDE SEQUENCE [LARGE SCALE GENOMIC DNA]</scope>
    <source>
        <strain evidence="1 2">GY 10110</strain>
    </source>
</reference>
<evidence type="ECO:0000313" key="1">
    <source>
        <dbReference type="EMBL" id="RLQ96145.1"/>
    </source>
</evidence>
<proteinExistence type="predicted"/>
<organism evidence="1 2">
    <name type="scientific">Falsibacillus albus</name>
    <dbReference type="NCBI Taxonomy" id="2478915"/>
    <lineage>
        <taxon>Bacteria</taxon>
        <taxon>Bacillati</taxon>
        <taxon>Bacillota</taxon>
        <taxon>Bacilli</taxon>
        <taxon>Bacillales</taxon>
        <taxon>Bacillaceae</taxon>
        <taxon>Falsibacillus</taxon>
    </lineage>
</organism>